<comment type="subunit">
    <text evidence="4">Component of the Mediator complex.</text>
</comment>
<dbReference type="Gene3D" id="2.20.140.20">
    <property type="match status" value="1"/>
</dbReference>
<comment type="similarity">
    <text evidence="2 4">Belongs to the Mediator complex subunit 20 family.</text>
</comment>
<dbReference type="GO" id="GO:0003712">
    <property type="term" value="F:transcription coregulator activity"/>
    <property type="evidence" value="ECO:0007669"/>
    <property type="project" value="InterPro"/>
</dbReference>
<dbReference type="Proteomes" id="UP000774326">
    <property type="component" value="Unassembled WGS sequence"/>
</dbReference>
<organism evidence="5 6">
    <name type="scientific">Wickerhamomyces pijperi</name>
    <name type="common">Yeast</name>
    <name type="synonym">Pichia pijperi</name>
    <dbReference type="NCBI Taxonomy" id="599730"/>
    <lineage>
        <taxon>Eukaryota</taxon>
        <taxon>Fungi</taxon>
        <taxon>Dikarya</taxon>
        <taxon>Ascomycota</taxon>
        <taxon>Saccharomycotina</taxon>
        <taxon>Saccharomycetes</taxon>
        <taxon>Phaffomycetales</taxon>
        <taxon>Wickerhamomycetaceae</taxon>
        <taxon>Wickerhamomyces</taxon>
    </lineage>
</organism>
<evidence type="ECO:0000256" key="3">
    <source>
        <dbReference type="ARBA" id="ARBA00023242"/>
    </source>
</evidence>
<dbReference type="InterPro" id="IPR013921">
    <property type="entry name" value="Mediator_Med20"/>
</dbReference>
<keyword evidence="3 4" id="KW-0539">Nucleus</keyword>
<comment type="caution">
    <text evidence="5">The sequence shown here is derived from an EMBL/GenBank/DDBJ whole genome shotgun (WGS) entry which is preliminary data.</text>
</comment>
<keyword evidence="6" id="KW-1185">Reference proteome</keyword>
<evidence type="ECO:0000256" key="2">
    <source>
        <dbReference type="ARBA" id="ARBA00010743"/>
    </source>
</evidence>
<proteinExistence type="inferred from homology"/>
<dbReference type="GO" id="GO:0006357">
    <property type="term" value="P:regulation of transcription by RNA polymerase II"/>
    <property type="evidence" value="ECO:0007669"/>
    <property type="project" value="InterPro"/>
</dbReference>
<keyword evidence="4" id="KW-0010">Activator</keyword>
<dbReference type="AlphaFoldDB" id="A0A9P8QCY6"/>
<comment type="subcellular location">
    <subcellularLocation>
        <location evidence="1 4">Nucleus</location>
    </subcellularLocation>
</comment>
<evidence type="ECO:0000256" key="1">
    <source>
        <dbReference type="ARBA" id="ARBA00004123"/>
    </source>
</evidence>
<protein>
    <recommendedName>
        <fullName evidence="4">Mediator of RNA polymerase II transcription subunit 20</fullName>
    </recommendedName>
    <alternativeName>
        <fullName evidence="4">Mediator complex subunit 20</fullName>
    </alternativeName>
</protein>
<dbReference type="GO" id="GO:0016592">
    <property type="term" value="C:mediator complex"/>
    <property type="evidence" value="ECO:0007669"/>
    <property type="project" value="InterPro"/>
</dbReference>
<evidence type="ECO:0000313" key="6">
    <source>
        <dbReference type="Proteomes" id="UP000774326"/>
    </source>
</evidence>
<name>A0A9P8QCY6_WICPI</name>
<gene>
    <name evidence="4" type="primary">MED20</name>
    <name evidence="5" type="ORF">WICPIJ_000718</name>
</gene>
<evidence type="ECO:0000256" key="4">
    <source>
        <dbReference type="RuleBase" id="RU364152"/>
    </source>
</evidence>
<keyword evidence="4" id="KW-0804">Transcription</keyword>
<accession>A0A9P8QCY6</accession>
<dbReference type="EMBL" id="JAEUBG010000442">
    <property type="protein sequence ID" value="KAH3688297.1"/>
    <property type="molecule type" value="Genomic_DNA"/>
</dbReference>
<reference evidence="5" key="2">
    <citation type="submission" date="2021-01" db="EMBL/GenBank/DDBJ databases">
        <authorList>
            <person name="Schikora-Tamarit M.A."/>
        </authorList>
    </citation>
    <scope>NUCLEOTIDE SEQUENCE</scope>
    <source>
        <strain evidence="5">CBS2887</strain>
    </source>
</reference>
<evidence type="ECO:0000313" key="5">
    <source>
        <dbReference type="EMBL" id="KAH3688297.1"/>
    </source>
</evidence>
<comment type="function">
    <text evidence="4">Component of the Mediator complex, a coactivator involved in the regulated transcription of nearly all RNA polymerase II-dependent genes. Mediator functions as a bridge to convey information from gene-specific regulatory proteins to the basal RNA polymerase II transcription machinery. Mediator is recruited to promoters by direct interactions with regulatory proteins and serves as a scaffold for the assembly of a functional preinitiation complex with RNA polymerase II and the general transcription factors.</text>
</comment>
<sequence>MPKTAVITVANASTTSLSTFHDQMVLEVPKILERWAFDLKVFRSNNSQSVSNQTSFLFNINFEHENSSNVTIIENTAIISKSSPSSALLESGAASGTGDSLDSIILSKFQSLWLVRQTLKVENGYSYELMDGEIVVRAVNVFLNGSFKNFLIIVEDRGVKASNEERFNQLIQRFNLPKGSIYMKGFNTEGEYLKDLAYQIVQSLQF</sequence>
<keyword evidence="4" id="KW-0805">Transcription regulation</keyword>
<dbReference type="Pfam" id="PF08612">
    <property type="entry name" value="Med20"/>
    <property type="match status" value="1"/>
</dbReference>
<reference evidence="5" key="1">
    <citation type="journal article" date="2021" name="Open Biol.">
        <title>Shared evolutionary footprints suggest mitochondrial oxidative damage underlies multiple complex I losses in fungi.</title>
        <authorList>
            <person name="Schikora-Tamarit M.A."/>
            <person name="Marcet-Houben M."/>
            <person name="Nosek J."/>
            <person name="Gabaldon T."/>
        </authorList>
    </citation>
    <scope>NUCLEOTIDE SEQUENCE</scope>
    <source>
        <strain evidence="5">CBS2887</strain>
    </source>
</reference>
<dbReference type="OrthoDB" id="1854899at2759"/>